<dbReference type="Proteomes" id="UP001148838">
    <property type="component" value="Unassembled WGS sequence"/>
</dbReference>
<accession>A0ABQ8SQ88</accession>
<proteinExistence type="predicted"/>
<organism evidence="1 2">
    <name type="scientific">Periplaneta americana</name>
    <name type="common">American cockroach</name>
    <name type="synonym">Blatta americana</name>
    <dbReference type="NCBI Taxonomy" id="6978"/>
    <lineage>
        <taxon>Eukaryota</taxon>
        <taxon>Metazoa</taxon>
        <taxon>Ecdysozoa</taxon>
        <taxon>Arthropoda</taxon>
        <taxon>Hexapoda</taxon>
        <taxon>Insecta</taxon>
        <taxon>Pterygota</taxon>
        <taxon>Neoptera</taxon>
        <taxon>Polyneoptera</taxon>
        <taxon>Dictyoptera</taxon>
        <taxon>Blattodea</taxon>
        <taxon>Blattoidea</taxon>
        <taxon>Blattidae</taxon>
        <taxon>Blattinae</taxon>
        <taxon>Periplaneta</taxon>
    </lineage>
</organism>
<keyword evidence="2" id="KW-1185">Reference proteome</keyword>
<evidence type="ECO:0000313" key="1">
    <source>
        <dbReference type="EMBL" id="KAJ4435906.1"/>
    </source>
</evidence>
<sequence>MAGTQTSPIPNDIARKALDWNPQGSSGTWKRTVLAEVKSRGKTWGEIKELTKDRVRWRSFLITLFSSLEWWEY</sequence>
<reference evidence="1 2" key="1">
    <citation type="journal article" date="2022" name="Allergy">
        <title>Genome assembly and annotation of Periplaneta americana reveal a comprehensive cockroach allergen profile.</title>
        <authorList>
            <person name="Wang L."/>
            <person name="Xiong Q."/>
            <person name="Saelim N."/>
            <person name="Wang L."/>
            <person name="Nong W."/>
            <person name="Wan A.T."/>
            <person name="Shi M."/>
            <person name="Liu X."/>
            <person name="Cao Q."/>
            <person name="Hui J.H.L."/>
            <person name="Sookrung N."/>
            <person name="Leung T.F."/>
            <person name="Tungtrongchitr A."/>
            <person name="Tsui S.K.W."/>
        </authorList>
    </citation>
    <scope>NUCLEOTIDE SEQUENCE [LARGE SCALE GENOMIC DNA]</scope>
    <source>
        <strain evidence="1">PWHHKU_190912</strain>
    </source>
</reference>
<protein>
    <submittedName>
        <fullName evidence="1">Uncharacterized protein</fullName>
    </submittedName>
</protein>
<dbReference type="EMBL" id="JAJSOF020000023">
    <property type="protein sequence ID" value="KAJ4435906.1"/>
    <property type="molecule type" value="Genomic_DNA"/>
</dbReference>
<gene>
    <name evidence="1" type="ORF">ANN_18526</name>
</gene>
<comment type="caution">
    <text evidence="1">The sequence shown here is derived from an EMBL/GenBank/DDBJ whole genome shotgun (WGS) entry which is preliminary data.</text>
</comment>
<evidence type="ECO:0000313" key="2">
    <source>
        <dbReference type="Proteomes" id="UP001148838"/>
    </source>
</evidence>
<name>A0ABQ8SQ88_PERAM</name>